<proteinExistence type="predicted"/>
<evidence type="ECO:0000256" key="5">
    <source>
        <dbReference type="ARBA" id="ARBA00023136"/>
    </source>
</evidence>
<keyword evidence="4 6" id="KW-1133">Transmembrane helix</keyword>
<protein>
    <submittedName>
        <fullName evidence="8">Putative MFS family arabinose efflux permease</fullName>
    </submittedName>
</protein>
<dbReference type="Pfam" id="PF07690">
    <property type="entry name" value="MFS_1"/>
    <property type="match status" value="1"/>
</dbReference>
<dbReference type="PANTHER" id="PTHR23518:SF2">
    <property type="entry name" value="MAJOR FACILITATOR SUPERFAMILY TRANSPORTER"/>
    <property type="match status" value="1"/>
</dbReference>
<evidence type="ECO:0000256" key="2">
    <source>
        <dbReference type="ARBA" id="ARBA00022448"/>
    </source>
</evidence>
<feature type="transmembrane region" description="Helical" evidence="6">
    <location>
        <begin position="239"/>
        <end position="257"/>
    </location>
</feature>
<organism evidence="8 9">
    <name type="scientific">Thermodesulfitimonas autotrophica</name>
    <dbReference type="NCBI Taxonomy" id="1894989"/>
    <lineage>
        <taxon>Bacteria</taxon>
        <taxon>Bacillati</taxon>
        <taxon>Bacillota</taxon>
        <taxon>Clostridia</taxon>
        <taxon>Thermoanaerobacterales</taxon>
        <taxon>Thermoanaerobacteraceae</taxon>
        <taxon>Thermodesulfitimonas</taxon>
    </lineage>
</organism>
<gene>
    <name evidence="8" type="ORF">EDD75_1659</name>
</gene>
<reference evidence="8 9" key="1">
    <citation type="submission" date="2018-11" db="EMBL/GenBank/DDBJ databases">
        <title>Genomic Encyclopedia of Type Strains, Phase IV (KMG-IV): sequencing the most valuable type-strain genomes for metagenomic binning, comparative biology and taxonomic classification.</title>
        <authorList>
            <person name="Goeker M."/>
        </authorList>
    </citation>
    <scope>NUCLEOTIDE SEQUENCE [LARGE SCALE GENOMIC DNA]</scope>
    <source>
        <strain evidence="8 9">DSM 102936</strain>
    </source>
</reference>
<feature type="transmembrane region" description="Helical" evidence="6">
    <location>
        <begin position="327"/>
        <end position="353"/>
    </location>
</feature>
<dbReference type="InterPro" id="IPR011701">
    <property type="entry name" value="MFS"/>
</dbReference>
<evidence type="ECO:0000256" key="4">
    <source>
        <dbReference type="ARBA" id="ARBA00022989"/>
    </source>
</evidence>
<dbReference type="InterPro" id="IPR036259">
    <property type="entry name" value="MFS_trans_sf"/>
</dbReference>
<feature type="transmembrane region" description="Helical" evidence="6">
    <location>
        <begin position="359"/>
        <end position="377"/>
    </location>
</feature>
<evidence type="ECO:0000313" key="9">
    <source>
        <dbReference type="Proteomes" id="UP000282654"/>
    </source>
</evidence>
<dbReference type="OrthoDB" id="9803985at2"/>
<dbReference type="GO" id="GO:0005886">
    <property type="term" value="C:plasma membrane"/>
    <property type="evidence" value="ECO:0007669"/>
    <property type="project" value="UniProtKB-SubCell"/>
</dbReference>
<dbReference type="CDD" id="cd17370">
    <property type="entry name" value="MFS_MJ1317_like"/>
    <property type="match status" value="1"/>
</dbReference>
<dbReference type="SUPFAM" id="SSF103473">
    <property type="entry name" value="MFS general substrate transporter"/>
    <property type="match status" value="1"/>
</dbReference>
<name>A0A3N5AZF0_9THEO</name>
<dbReference type="RefSeq" id="WP_123930844.1">
    <property type="nucleotide sequence ID" value="NZ_RKRE01000003.1"/>
</dbReference>
<evidence type="ECO:0000256" key="1">
    <source>
        <dbReference type="ARBA" id="ARBA00004651"/>
    </source>
</evidence>
<feature type="transmembrane region" description="Helical" evidence="6">
    <location>
        <begin position="293"/>
        <end position="315"/>
    </location>
</feature>
<dbReference type="PROSITE" id="PS50850">
    <property type="entry name" value="MFS"/>
    <property type="match status" value="1"/>
</dbReference>
<dbReference type="GO" id="GO:0022857">
    <property type="term" value="F:transmembrane transporter activity"/>
    <property type="evidence" value="ECO:0007669"/>
    <property type="project" value="InterPro"/>
</dbReference>
<accession>A0A3N5AZF0</accession>
<evidence type="ECO:0000259" key="7">
    <source>
        <dbReference type="PROSITE" id="PS50850"/>
    </source>
</evidence>
<dbReference type="PANTHER" id="PTHR23518">
    <property type="entry name" value="C-METHYLTRANSFERASE"/>
    <property type="match status" value="1"/>
</dbReference>
<keyword evidence="5 6" id="KW-0472">Membrane</keyword>
<feature type="domain" description="Major facilitator superfamily (MFS) profile" evidence="7">
    <location>
        <begin position="3"/>
        <end position="381"/>
    </location>
</feature>
<dbReference type="PROSITE" id="PS00216">
    <property type="entry name" value="SUGAR_TRANSPORT_1"/>
    <property type="match status" value="2"/>
</dbReference>
<feature type="transmembrane region" description="Helical" evidence="6">
    <location>
        <begin position="207"/>
        <end position="227"/>
    </location>
</feature>
<feature type="transmembrane region" description="Helical" evidence="6">
    <location>
        <begin position="28"/>
        <end position="47"/>
    </location>
</feature>
<keyword evidence="2" id="KW-0813">Transport</keyword>
<keyword evidence="9" id="KW-1185">Reference proteome</keyword>
<comment type="caution">
    <text evidence="8">The sequence shown here is derived from an EMBL/GenBank/DDBJ whole genome shotgun (WGS) entry which is preliminary data.</text>
</comment>
<dbReference type="Gene3D" id="1.20.1250.20">
    <property type="entry name" value="MFS general substrate transporter like domains"/>
    <property type="match status" value="2"/>
</dbReference>
<dbReference type="InterPro" id="IPR005829">
    <property type="entry name" value="Sugar_transporter_CS"/>
</dbReference>
<feature type="transmembrane region" description="Helical" evidence="6">
    <location>
        <begin position="138"/>
        <end position="156"/>
    </location>
</feature>
<evidence type="ECO:0000313" key="8">
    <source>
        <dbReference type="EMBL" id="RPF42558.1"/>
    </source>
</evidence>
<dbReference type="AlphaFoldDB" id="A0A3N5AZF0"/>
<evidence type="ECO:0000256" key="3">
    <source>
        <dbReference type="ARBA" id="ARBA00022692"/>
    </source>
</evidence>
<dbReference type="InterPro" id="IPR020846">
    <property type="entry name" value="MFS_dom"/>
</dbReference>
<feature type="transmembrane region" description="Helical" evidence="6">
    <location>
        <begin position="162"/>
        <end position="180"/>
    </location>
</feature>
<evidence type="ECO:0000256" key="6">
    <source>
        <dbReference type="SAM" id="Phobius"/>
    </source>
</evidence>
<keyword evidence="3 6" id="KW-0812">Transmembrane</keyword>
<dbReference type="EMBL" id="RKRE01000003">
    <property type="protein sequence ID" value="RPF42558.1"/>
    <property type="molecule type" value="Genomic_DNA"/>
</dbReference>
<feature type="transmembrane region" description="Helical" evidence="6">
    <location>
        <begin position="269"/>
        <end position="287"/>
    </location>
</feature>
<comment type="subcellular location">
    <subcellularLocation>
        <location evidence="1">Cell membrane</location>
        <topology evidence="1">Multi-pass membrane protein</topology>
    </subcellularLocation>
</comment>
<dbReference type="Proteomes" id="UP000282654">
    <property type="component" value="Unassembled WGS sequence"/>
</dbReference>
<sequence length="390" mass="42400">MVNIILLGLVSFFTDVSSEMVYPLVPLFLTVQLGATPAIVGVIEGLAESTASLLKVFSGYWSDRLGRRKPLAITGYALSTLGKGLFYLSTSWGWVLCGRLADRFGKGVRTAPRDALIADSSDPRAYGLSFGLHRAMDTFGAVAGVAAAYFLLRHAPADFRPVFLYAVIPAAIGVFLLFFVREKRDRRSRTAQRLNLNWRELDPRLKAFLAVVFLFTLGNSSNQFLLLRAQNLGFPVRDVLLLYLVYVGVYGLLAYPAGRLSDRVGRRRLLVWGYLTYGLVYLGFALARQPETLWPLFAAYGLYSAATEGVEKALVAAIAPAHQRGTLIGLHATLVGIGLLPASLFAGLLWKILGPAAPFYFGGAMGVLTAAALAVVLRRPAQAPSGRERP</sequence>